<feature type="transmembrane region" description="Helical" evidence="6">
    <location>
        <begin position="123"/>
        <end position="140"/>
    </location>
</feature>
<name>S9QCL1_9RHOB</name>
<dbReference type="SUPFAM" id="SSF103473">
    <property type="entry name" value="MFS general substrate transporter"/>
    <property type="match status" value="1"/>
</dbReference>
<feature type="transmembrane region" description="Helical" evidence="6">
    <location>
        <begin position="366"/>
        <end position="387"/>
    </location>
</feature>
<evidence type="ECO:0000256" key="6">
    <source>
        <dbReference type="SAM" id="Phobius"/>
    </source>
</evidence>
<accession>S9QCL1</accession>
<feature type="domain" description="Major facilitator superfamily (MFS) profile" evidence="7">
    <location>
        <begin position="24"/>
        <end position="392"/>
    </location>
</feature>
<feature type="transmembrane region" description="Helical" evidence="6">
    <location>
        <begin position="307"/>
        <end position="330"/>
    </location>
</feature>
<evidence type="ECO:0000313" key="9">
    <source>
        <dbReference type="Proteomes" id="UP000015351"/>
    </source>
</evidence>
<dbReference type="GO" id="GO:0005886">
    <property type="term" value="C:plasma membrane"/>
    <property type="evidence" value="ECO:0007669"/>
    <property type="project" value="UniProtKB-SubCell"/>
</dbReference>
<feature type="transmembrane region" description="Helical" evidence="6">
    <location>
        <begin position="21"/>
        <end position="39"/>
    </location>
</feature>
<dbReference type="Gene3D" id="1.20.1250.20">
    <property type="entry name" value="MFS general substrate transporter like domains"/>
    <property type="match status" value="1"/>
</dbReference>
<feature type="transmembrane region" description="Helical" evidence="6">
    <location>
        <begin position="282"/>
        <end position="301"/>
    </location>
</feature>
<dbReference type="HOGENOM" id="CLU_001265_63_1_5"/>
<evidence type="ECO:0000313" key="8">
    <source>
        <dbReference type="EMBL" id="EPX79146.1"/>
    </source>
</evidence>
<proteinExistence type="predicted"/>
<feature type="transmembrane region" description="Helical" evidence="6">
    <location>
        <begin position="94"/>
        <end position="117"/>
    </location>
</feature>
<dbReference type="OrthoDB" id="6095882at2"/>
<dbReference type="InterPro" id="IPR036259">
    <property type="entry name" value="MFS_trans_sf"/>
</dbReference>
<evidence type="ECO:0000256" key="3">
    <source>
        <dbReference type="ARBA" id="ARBA00022692"/>
    </source>
</evidence>
<keyword evidence="3 6" id="KW-0812">Transmembrane</keyword>
<evidence type="ECO:0000259" key="7">
    <source>
        <dbReference type="PROSITE" id="PS50850"/>
    </source>
</evidence>
<dbReference type="GO" id="GO:0022857">
    <property type="term" value="F:transmembrane transporter activity"/>
    <property type="evidence" value="ECO:0007669"/>
    <property type="project" value="InterPro"/>
</dbReference>
<dbReference type="Pfam" id="PF07690">
    <property type="entry name" value="MFS_1"/>
    <property type="match status" value="1"/>
</dbReference>
<dbReference type="EMBL" id="AONI01000010">
    <property type="protein sequence ID" value="EPX79146.1"/>
    <property type="molecule type" value="Genomic_DNA"/>
</dbReference>
<comment type="caution">
    <text evidence="8">The sequence shown here is derived from an EMBL/GenBank/DDBJ whole genome shotgun (WGS) entry which is preliminary data.</text>
</comment>
<feature type="transmembrane region" description="Helical" evidence="6">
    <location>
        <begin position="178"/>
        <end position="198"/>
    </location>
</feature>
<dbReference type="eggNOG" id="COG2814">
    <property type="taxonomic scope" value="Bacteria"/>
</dbReference>
<feature type="transmembrane region" description="Helical" evidence="6">
    <location>
        <begin position="147"/>
        <end position="172"/>
    </location>
</feature>
<feature type="transmembrane region" description="Helical" evidence="6">
    <location>
        <begin position="59"/>
        <end position="82"/>
    </location>
</feature>
<reference evidence="9" key="1">
    <citation type="journal article" date="2013" name="Stand. Genomic Sci.">
        <title>Genome sequence of the Litoreibacter arenae type strain (DSM 19593(T)), a member of the Roseobacter clade isolated from sea sand.</title>
        <authorList>
            <person name="Riedel T."/>
            <person name="Fiebig A."/>
            <person name="Petersen J."/>
            <person name="Gronow S."/>
            <person name="Kyrpides N.C."/>
            <person name="Goker M."/>
            <person name="Klenk H.P."/>
        </authorList>
    </citation>
    <scope>NUCLEOTIDE SEQUENCE [LARGE SCALE GENOMIC DNA]</scope>
    <source>
        <strain evidence="9">DSM 19593</strain>
    </source>
</reference>
<dbReference type="Proteomes" id="UP000015351">
    <property type="component" value="Unassembled WGS sequence"/>
</dbReference>
<dbReference type="PANTHER" id="PTHR43124:SF3">
    <property type="entry name" value="CHLORAMPHENICOL EFFLUX PUMP RV0191"/>
    <property type="match status" value="1"/>
</dbReference>
<evidence type="ECO:0000256" key="1">
    <source>
        <dbReference type="ARBA" id="ARBA00004651"/>
    </source>
</evidence>
<dbReference type="AlphaFoldDB" id="S9QCL1"/>
<evidence type="ECO:0000256" key="2">
    <source>
        <dbReference type="ARBA" id="ARBA00022475"/>
    </source>
</evidence>
<protein>
    <submittedName>
        <fullName evidence="8">Putative transporter, Major facilitator superfamily protein (MFS)</fullName>
    </submittedName>
</protein>
<keyword evidence="9" id="KW-1185">Reference proteome</keyword>
<sequence>MRIDRGGSEAQKADMALQKTNWLLVFALLVAGLFAAAQFGKLTLTLPLLRDAYPEGGALVPVLISIVGMVGIALGAVAGAVVARVGIARALTGALVAGGLLSLIEATLPHISVFALLRAAEGVSHLAIVVAVPTLMASIASDKDRPVVMGIWATFFGISIAITAALLPWLLSMGGLKAVFLAHGGGMLVMAALLFPLLPKGRISRPVPVSYWAEHRIIYTTPRLLIPGGGFVWYTSLYIALLAVLPVALALPVWVITALPLISIVGTLLGGFLGKRLAPDRLVIAGFVMTIVASAIVYFASPAIWPLFVLFFVMALIPAASFAAIPHFNYDATDRARATGGIAQLGNVGTTTGTPIFVLVFDQAGLGGVCLLMSMICILGIVLTALLRARIK</sequence>
<dbReference type="InterPro" id="IPR020846">
    <property type="entry name" value="MFS_dom"/>
</dbReference>
<feature type="transmembrane region" description="Helical" evidence="6">
    <location>
        <begin position="342"/>
        <end position="360"/>
    </location>
</feature>
<comment type="subcellular location">
    <subcellularLocation>
        <location evidence="1">Cell membrane</location>
        <topology evidence="1">Multi-pass membrane protein</topology>
    </subcellularLocation>
</comment>
<keyword evidence="2" id="KW-1003">Cell membrane</keyword>
<feature type="transmembrane region" description="Helical" evidence="6">
    <location>
        <begin position="251"/>
        <end position="270"/>
    </location>
</feature>
<feature type="transmembrane region" description="Helical" evidence="6">
    <location>
        <begin position="224"/>
        <end position="245"/>
    </location>
</feature>
<dbReference type="InterPro" id="IPR011701">
    <property type="entry name" value="MFS"/>
</dbReference>
<gene>
    <name evidence="8" type="ORF">thalar_01969</name>
</gene>
<dbReference type="PANTHER" id="PTHR43124">
    <property type="entry name" value="PURINE EFFLUX PUMP PBUE"/>
    <property type="match status" value="1"/>
</dbReference>
<dbReference type="PROSITE" id="PS50850">
    <property type="entry name" value="MFS"/>
    <property type="match status" value="1"/>
</dbReference>
<evidence type="ECO:0000256" key="5">
    <source>
        <dbReference type="ARBA" id="ARBA00023136"/>
    </source>
</evidence>
<dbReference type="InterPro" id="IPR050189">
    <property type="entry name" value="MFS_Efflux_Transporters"/>
</dbReference>
<evidence type="ECO:0000256" key="4">
    <source>
        <dbReference type="ARBA" id="ARBA00022989"/>
    </source>
</evidence>
<keyword evidence="5 6" id="KW-0472">Membrane</keyword>
<dbReference type="STRING" id="1123360.thalar_01969"/>
<keyword evidence="4 6" id="KW-1133">Transmembrane helix</keyword>
<organism evidence="8 9">
    <name type="scientific">Litoreibacter arenae DSM 19593</name>
    <dbReference type="NCBI Taxonomy" id="1123360"/>
    <lineage>
        <taxon>Bacteria</taxon>
        <taxon>Pseudomonadati</taxon>
        <taxon>Pseudomonadota</taxon>
        <taxon>Alphaproteobacteria</taxon>
        <taxon>Rhodobacterales</taxon>
        <taxon>Roseobacteraceae</taxon>
        <taxon>Litoreibacter</taxon>
    </lineage>
</organism>